<reference evidence="2 3" key="1">
    <citation type="journal article" date="2018" name="Front. Plant Sci.">
        <title>Red Clover (Trifolium pratense) and Zigzag Clover (T. medium) - A Picture of Genomic Similarities and Differences.</title>
        <authorList>
            <person name="Dluhosova J."/>
            <person name="Istvanek J."/>
            <person name="Nedelnik J."/>
            <person name="Repkova J."/>
        </authorList>
    </citation>
    <scope>NUCLEOTIDE SEQUENCE [LARGE SCALE GENOMIC DNA]</scope>
    <source>
        <strain evidence="3">cv. 10/8</strain>
        <tissue evidence="2">Leaf</tissue>
    </source>
</reference>
<name>A0A392T0U0_9FABA</name>
<organism evidence="2 3">
    <name type="scientific">Trifolium medium</name>
    <dbReference type="NCBI Taxonomy" id="97028"/>
    <lineage>
        <taxon>Eukaryota</taxon>
        <taxon>Viridiplantae</taxon>
        <taxon>Streptophyta</taxon>
        <taxon>Embryophyta</taxon>
        <taxon>Tracheophyta</taxon>
        <taxon>Spermatophyta</taxon>
        <taxon>Magnoliopsida</taxon>
        <taxon>eudicotyledons</taxon>
        <taxon>Gunneridae</taxon>
        <taxon>Pentapetalae</taxon>
        <taxon>rosids</taxon>
        <taxon>fabids</taxon>
        <taxon>Fabales</taxon>
        <taxon>Fabaceae</taxon>
        <taxon>Papilionoideae</taxon>
        <taxon>50 kb inversion clade</taxon>
        <taxon>NPAAA clade</taxon>
        <taxon>Hologalegina</taxon>
        <taxon>IRL clade</taxon>
        <taxon>Trifolieae</taxon>
        <taxon>Trifolium</taxon>
    </lineage>
</organism>
<accession>A0A392T0U0</accession>
<dbReference type="EMBL" id="LXQA010485020">
    <property type="protein sequence ID" value="MCI54771.1"/>
    <property type="molecule type" value="Genomic_DNA"/>
</dbReference>
<dbReference type="Proteomes" id="UP000265520">
    <property type="component" value="Unassembled WGS sequence"/>
</dbReference>
<proteinExistence type="predicted"/>
<dbReference type="AlphaFoldDB" id="A0A392T0U0"/>
<comment type="caution">
    <text evidence="2">The sequence shown here is derived from an EMBL/GenBank/DDBJ whole genome shotgun (WGS) entry which is preliminary data.</text>
</comment>
<evidence type="ECO:0000313" key="3">
    <source>
        <dbReference type="Proteomes" id="UP000265520"/>
    </source>
</evidence>
<evidence type="ECO:0000256" key="1">
    <source>
        <dbReference type="SAM" id="MobiDB-lite"/>
    </source>
</evidence>
<protein>
    <submittedName>
        <fullName evidence="2">Uncharacterized protein</fullName>
    </submittedName>
</protein>
<evidence type="ECO:0000313" key="2">
    <source>
        <dbReference type="EMBL" id="MCI54771.1"/>
    </source>
</evidence>
<feature type="region of interest" description="Disordered" evidence="1">
    <location>
        <begin position="1"/>
        <end position="37"/>
    </location>
</feature>
<keyword evidence="3" id="KW-1185">Reference proteome</keyword>
<feature type="compositionally biased region" description="Low complexity" evidence="1">
    <location>
        <begin position="15"/>
        <end position="26"/>
    </location>
</feature>
<sequence length="57" mass="6364">MKGKRKKVSSPEEATTTSGGSLPLTTRARMGRRRNPLSEFAVQRQGQEWVAGETHYC</sequence>